<protein>
    <submittedName>
        <fullName evidence="1">9277_t:CDS:1</fullName>
    </submittedName>
</protein>
<keyword evidence="2" id="KW-1185">Reference proteome</keyword>
<sequence>MNQKIIPIETVAPHKKVKTAKRLQREEITRDNAVSELQILLVGHSF</sequence>
<evidence type="ECO:0000313" key="1">
    <source>
        <dbReference type="EMBL" id="CAI2184609.1"/>
    </source>
</evidence>
<proteinExistence type="predicted"/>
<comment type="caution">
    <text evidence="1">The sequence shown here is derived from an EMBL/GenBank/DDBJ whole genome shotgun (WGS) entry which is preliminary data.</text>
</comment>
<gene>
    <name evidence="1" type="ORF">FWILDA_LOCUS11663</name>
</gene>
<dbReference type="AlphaFoldDB" id="A0A9W4SWZ8"/>
<dbReference type="Proteomes" id="UP001153678">
    <property type="component" value="Unassembled WGS sequence"/>
</dbReference>
<accession>A0A9W4SWZ8</accession>
<reference evidence="1" key="1">
    <citation type="submission" date="2022-08" db="EMBL/GenBank/DDBJ databases">
        <authorList>
            <person name="Kallberg Y."/>
            <person name="Tangrot J."/>
            <person name="Rosling A."/>
        </authorList>
    </citation>
    <scope>NUCLEOTIDE SEQUENCE</scope>
    <source>
        <strain evidence="1">Wild A</strain>
    </source>
</reference>
<dbReference type="EMBL" id="CAMKVN010003394">
    <property type="protein sequence ID" value="CAI2184609.1"/>
    <property type="molecule type" value="Genomic_DNA"/>
</dbReference>
<evidence type="ECO:0000313" key="2">
    <source>
        <dbReference type="Proteomes" id="UP001153678"/>
    </source>
</evidence>
<name>A0A9W4SWZ8_9GLOM</name>
<organism evidence="1 2">
    <name type="scientific">Funneliformis geosporum</name>
    <dbReference type="NCBI Taxonomy" id="1117311"/>
    <lineage>
        <taxon>Eukaryota</taxon>
        <taxon>Fungi</taxon>
        <taxon>Fungi incertae sedis</taxon>
        <taxon>Mucoromycota</taxon>
        <taxon>Glomeromycotina</taxon>
        <taxon>Glomeromycetes</taxon>
        <taxon>Glomerales</taxon>
        <taxon>Glomeraceae</taxon>
        <taxon>Funneliformis</taxon>
    </lineage>
</organism>